<dbReference type="GO" id="GO:0032259">
    <property type="term" value="P:methylation"/>
    <property type="evidence" value="ECO:0007669"/>
    <property type="project" value="UniProtKB-KW"/>
</dbReference>
<dbReference type="NCBIfam" id="TIGR02467">
    <property type="entry name" value="CbiE"/>
    <property type="match status" value="1"/>
</dbReference>
<dbReference type="AlphaFoldDB" id="A0A4Q2RCY9"/>
<gene>
    <name evidence="7" type="primary">cbiE</name>
    <name evidence="7" type="ORF">D3272_16000</name>
</gene>
<dbReference type="Gene3D" id="3.40.1010.10">
    <property type="entry name" value="Cobalt-precorrin-4 Transmethylase, Domain 1"/>
    <property type="match status" value="1"/>
</dbReference>
<dbReference type="Gene3D" id="3.40.50.150">
    <property type="entry name" value="Vaccinia Virus protein VP39"/>
    <property type="match status" value="1"/>
</dbReference>
<feature type="domain" description="Tetrapyrrole methylase" evidence="6">
    <location>
        <begin position="2"/>
        <end position="181"/>
    </location>
</feature>
<evidence type="ECO:0000256" key="2">
    <source>
        <dbReference type="ARBA" id="ARBA00022573"/>
    </source>
</evidence>
<evidence type="ECO:0000256" key="1">
    <source>
        <dbReference type="ARBA" id="ARBA00004953"/>
    </source>
</evidence>
<dbReference type="PIRSF" id="PIRSF036428">
    <property type="entry name" value="CobL"/>
    <property type="match status" value="1"/>
</dbReference>
<dbReference type="GO" id="GO:0008276">
    <property type="term" value="F:protein methyltransferase activity"/>
    <property type="evidence" value="ECO:0007669"/>
    <property type="project" value="InterPro"/>
</dbReference>
<keyword evidence="5" id="KW-0949">S-adenosyl-L-methionine</keyword>
<proteinExistence type="predicted"/>
<dbReference type="InterPro" id="IPR014777">
    <property type="entry name" value="4pyrrole_Mease_sub1"/>
</dbReference>
<keyword evidence="4 7" id="KW-0808">Transferase</keyword>
<evidence type="ECO:0000256" key="5">
    <source>
        <dbReference type="ARBA" id="ARBA00022691"/>
    </source>
</evidence>
<evidence type="ECO:0000313" key="7">
    <source>
        <dbReference type="EMBL" id="RYB03739.1"/>
    </source>
</evidence>
<dbReference type="CDD" id="cd11644">
    <property type="entry name" value="Precorrin-6Y-MT"/>
    <property type="match status" value="1"/>
</dbReference>
<name>A0A4Q2RCY9_9HYPH</name>
<dbReference type="InterPro" id="IPR035996">
    <property type="entry name" value="4pyrrol_Methylase_sf"/>
</dbReference>
<dbReference type="InterPro" id="IPR050714">
    <property type="entry name" value="Cobalamin_biosynth_MTase"/>
</dbReference>
<evidence type="ECO:0000259" key="6">
    <source>
        <dbReference type="Pfam" id="PF00590"/>
    </source>
</evidence>
<dbReference type="OrthoDB" id="9787825at2"/>
<dbReference type="SUPFAM" id="SSF53335">
    <property type="entry name" value="S-adenosyl-L-methionine-dependent methyltransferases"/>
    <property type="match status" value="1"/>
</dbReference>
<reference evidence="7 8" key="1">
    <citation type="submission" date="2018-09" db="EMBL/GenBank/DDBJ databases">
        <authorList>
            <person name="Grouzdev D.S."/>
            <person name="Krutkina M.S."/>
        </authorList>
    </citation>
    <scope>NUCLEOTIDE SEQUENCE [LARGE SCALE GENOMIC DNA]</scope>
    <source>
        <strain evidence="7 8">RmlP001</strain>
    </source>
</reference>
<comment type="caution">
    <text evidence="7">The sequence shown here is derived from an EMBL/GenBank/DDBJ whole genome shotgun (WGS) entry which is preliminary data.</text>
</comment>
<evidence type="ECO:0000313" key="8">
    <source>
        <dbReference type="Proteomes" id="UP000289411"/>
    </source>
</evidence>
<dbReference type="PANTHER" id="PTHR43182:SF1">
    <property type="entry name" value="COBALT-PRECORRIN-7 C(5)-METHYLTRANSFERASE"/>
    <property type="match status" value="1"/>
</dbReference>
<dbReference type="InterPro" id="IPR006365">
    <property type="entry name" value="Cbl_synth_CobL"/>
</dbReference>
<reference evidence="7 8" key="2">
    <citation type="submission" date="2019-02" db="EMBL/GenBank/DDBJ databases">
        <title>'Lichenibacterium ramalinii' gen. nov. sp. nov., 'Lichenibacterium minor' gen. nov. sp. nov.</title>
        <authorList>
            <person name="Pankratov T."/>
        </authorList>
    </citation>
    <scope>NUCLEOTIDE SEQUENCE [LARGE SCALE GENOMIC DNA]</scope>
    <source>
        <strain evidence="7 8">RmlP001</strain>
    </source>
</reference>
<organism evidence="7 8">
    <name type="scientific">Lichenibacterium ramalinae</name>
    <dbReference type="NCBI Taxonomy" id="2316527"/>
    <lineage>
        <taxon>Bacteria</taxon>
        <taxon>Pseudomonadati</taxon>
        <taxon>Pseudomonadota</taxon>
        <taxon>Alphaproteobacteria</taxon>
        <taxon>Hyphomicrobiales</taxon>
        <taxon>Lichenihabitantaceae</taxon>
        <taxon>Lichenibacterium</taxon>
    </lineage>
</organism>
<dbReference type="InterPro" id="IPR000878">
    <property type="entry name" value="4pyrrol_Mease"/>
</dbReference>
<sequence length="395" mass="40376">MTLVGIGEDGVDGLSRGARDALAQAALVVGGRRHLALAGPVPGETLAWTSPMADTYPAILARRGTPVAVLASGDPFCHGVGGVLARHVPAAETRCFPQPSAFSLATARMGWAQQDCALVSLCGRPLETLVPALRPGARVVALSADAATPGRVAALLRERGFGAATVTVLEAMGGPRERVRAAGAEGFALDGIDPLNTLALAVAGPGRSLSLVPGRPDALFDHDGQITKADIRAVTLARLAPLPGEVLWDVGAGSGSVAIEWMLAHPANRAHAVERHPDRAARIRHNAATLGVPDLSVVDGAAPAALAGLPRPDAIFVGGGATGAGVLDACAAALKPGGRLVVSAVTIETQALLIARFRRDGGRLATLSTAEADPVGSFHGWRPAMPVTHWTWIKP</sequence>
<dbReference type="NCBIfam" id="TIGR02469">
    <property type="entry name" value="CbiT"/>
    <property type="match status" value="1"/>
</dbReference>
<dbReference type="InterPro" id="IPR012818">
    <property type="entry name" value="CbiE"/>
</dbReference>
<dbReference type="InterPro" id="IPR014008">
    <property type="entry name" value="Cbl_synth_MTase_CbiT"/>
</dbReference>
<dbReference type="SUPFAM" id="SSF53790">
    <property type="entry name" value="Tetrapyrrole methylase"/>
    <property type="match status" value="1"/>
</dbReference>
<dbReference type="GO" id="GO:0009236">
    <property type="term" value="P:cobalamin biosynthetic process"/>
    <property type="evidence" value="ECO:0007669"/>
    <property type="project" value="UniProtKB-UniPathway"/>
</dbReference>
<evidence type="ECO:0000256" key="3">
    <source>
        <dbReference type="ARBA" id="ARBA00022603"/>
    </source>
</evidence>
<accession>A0A4Q2RCY9</accession>
<comment type="pathway">
    <text evidence="1">Cofactor biosynthesis; adenosylcobalamin biosynthesis.</text>
</comment>
<keyword evidence="3 7" id="KW-0489">Methyltransferase</keyword>
<dbReference type="Proteomes" id="UP000289411">
    <property type="component" value="Unassembled WGS sequence"/>
</dbReference>
<dbReference type="EMBL" id="QYBC01000013">
    <property type="protein sequence ID" value="RYB03739.1"/>
    <property type="molecule type" value="Genomic_DNA"/>
</dbReference>
<dbReference type="Pfam" id="PF01135">
    <property type="entry name" value="PCMT"/>
    <property type="match status" value="1"/>
</dbReference>
<evidence type="ECO:0000256" key="4">
    <source>
        <dbReference type="ARBA" id="ARBA00022679"/>
    </source>
</evidence>
<keyword evidence="2" id="KW-0169">Cobalamin biosynthesis</keyword>
<protein>
    <submittedName>
        <fullName evidence="7">Precorrin-6y C5,15-methyltransferase (Decarboxylating) subunit CbiE</fullName>
    </submittedName>
</protein>
<dbReference type="UniPathway" id="UPA00148"/>
<keyword evidence="8" id="KW-1185">Reference proteome</keyword>
<dbReference type="CDD" id="cd02440">
    <property type="entry name" value="AdoMet_MTases"/>
    <property type="match status" value="1"/>
</dbReference>
<dbReference type="InterPro" id="IPR029063">
    <property type="entry name" value="SAM-dependent_MTases_sf"/>
</dbReference>
<dbReference type="Pfam" id="PF00590">
    <property type="entry name" value="TP_methylase"/>
    <property type="match status" value="1"/>
</dbReference>
<dbReference type="PANTHER" id="PTHR43182">
    <property type="entry name" value="COBALT-PRECORRIN-6B C(15)-METHYLTRANSFERASE (DECARBOXYLATING)"/>
    <property type="match status" value="1"/>
</dbReference>